<name>A0A6A9UZV2_9ACTN</name>
<dbReference type="Proteomes" id="UP000435304">
    <property type="component" value="Unassembled WGS sequence"/>
</dbReference>
<feature type="signal peptide" evidence="1">
    <location>
        <begin position="1"/>
        <end position="33"/>
    </location>
</feature>
<dbReference type="RefSeq" id="WP_156606962.1">
    <property type="nucleotide sequence ID" value="NZ_WPCU01000001.1"/>
</dbReference>
<sequence>MSDTPIPLSRRRAFGVTAALGLGVGLAALPDLADTAAAMPPIPEPTIPDRKVLAYQYRRQATQNWCAPASARIALTARGKYPTQDALRRQMGVGPQGSHGLQDPQEIAKTLNERLGLVGKSFRYRLYIPPAGTLKERLRRRVEVSIFNGYPVVINMNQVAGDSYSAGHYIAIVGYDQTRYKVADPDEPARNGVWYHQDKIVTWNKLNRFTAFGS</sequence>
<proteinExistence type="predicted"/>
<dbReference type="Gene3D" id="3.90.70.10">
    <property type="entry name" value="Cysteine proteinases"/>
    <property type="match status" value="1"/>
</dbReference>
<dbReference type="SUPFAM" id="SSF54001">
    <property type="entry name" value="Cysteine proteinases"/>
    <property type="match status" value="1"/>
</dbReference>
<dbReference type="InterPro" id="IPR038765">
    <property type="entry name" value="Papain-like_cys_pep_sf"/>
</dbReference>
<organism evidence="3 4">
    <name type="scientific">Auraticoccus cholistanensis</name>
    <dbReference type="NCBI Taxonomy" id="2656650"/>
    <lineage>
        <taxon>Bacteria</taxon>
        <taxon>Bacillati</taxon>
        <taxon>Actinomycetota</taxon>
        <taxon>Actinomycetes</taxon>
        <taxon>Propionibacteriales</taxon>
        <taxon>Propionibacteriaceae</taxon>
        <taxon>Auraticoccus</taxon>
    </lineage>
</organism>
<dbReference type="InterPro" id="IPR039564">
    <property type="entry name" value="Peptidase_C39-like"/>
</dbReference>
<keyword evidence="4" id="KW-1185">Reference proteome</keyword>
<dbReference type="InterPro" id="IPR006311">
    <property type="entry name" value="TAT_signal"/>
</dbReference>
<evidence type="ECO:0000313" key="4">
    <source>
        <dbReference type="Proteomes" id="UP000435304"/>
    </source>
</evidence>
<dbReference type="EMBL" id="WPCU01000001">
    <property type="protein sequence ID" value="MVA74479.1"/>
    <property type="molecule type" value="Genomic_DNA"/>
</dbReference>
<reference evidence="3 4" key="1">
    <citation type="submission" date="2019-12" db="EMBL/GenBank/DDBJ databases">
        <title>Auraticoccus cholistani sp. nov., an actinomycete isolated from soil of Cholistan desert.</title>
        <authorList>
            <person name="Cheema M.T."/>
        </authorList>
    </citation>
    <scope>NUCLEOTIDE SEQUENCE [LARGE SCALE GENOMIC DNA]</scope>
    <source>
        <strain evidence="3 4">F435</strain>
    </source>
</reference>
<accession>A0A6A9UZV2</accession>
<evidence type="ECO:0000256" key="1">
    <source>
        <dbReference type="SAM" id="SignalP"/>
    </source>
</evidence>
<feature type="chain" id="PRO_5039564153" description="Peptidase C39-like domain-containing protein" evidence="1">
    <location>
        <begin position="34"/>
        <end position="214"/>
    </location>
</feature>
<evidence type="ECO:0000259" key="2">
    <source>
        <dbReference type="Pfam" id="PF13529"/>
    </source>
</evidence>
<dbReference type="PROSITE" id="PS51318">
    <property type="entry name" value="TAT"/>
    <property type="match status" value="1"/>
</dbReference>
<dbReference type="Pfam" id="PF13529">
    <property type="entry name" value="Peptidase_C39_2"/>
    <property type="match status" value="1"/>
</dbReference>
<gene>
    <name evidence="3" type="ORF">GC722_00285</name>
</gene>
<comment type="caution">
    <text evidence="3">The sequence shown here is derived from an EMBL/GenBank/DDBJ whole genome shotgun (WGS) entry which is preliminary data.</text>
</comment>
<evidence type="ECO:0000313" key="3">
    <source>
        <dbReference type="EMBL" id="MVA74479.1"/>
    </source>
</evidence>
<feature type="domain" description="Peptidase C39-like" evidence="2">
    <location>
        <begin position="55"/>
        <end position="185"/>
    </location>
</feature>
<dbReference type="AlphaFoldDB" id="A0A6A9UZV2"/>
<protein>
    <recommendedName>
        <fullName evidence="2">Peptidase C39-like domain-containing protein</fullName>
    </recommendedName>
</protein>
<keyword evidence="1" id="KW-0732">Signal</keyword>